<accession>A0A9E7SGP7</accession>
<reference evidence="2" key="1">
    <citation type="submission" date="2022-04" db="EMBL/GenBank/DDBJ databases">
        <authorList>
            <person name="Buttimer C.T.H."/>
        </authorList>
    </citation>
    <scope>NUCLEOTIDE SEQUENCE</scope>
</reference>
<dbReference type="Proteomes" id="UP001055682">
    <property type="component" value="Segment"/>
</dbReference>
<keyword evidence="3" id="KW-1185">Reference proteome</keyword>
<sequence length="50" mass="5898">MGAYLFKKFPFQGVAIRSAIWIITINGETSPPHKQKPEEEKEDEQQYPRY</sequence>
<dbReference type="EMBL" id="ON286973">
    <property type="protein sequence ID" value="USL84985.1"/>
    <property type="molecule type" value="Genomic_DNA"/>
</dbReference>
<proteinExistence type="predicted"/>
<evidence type="ECO:0000256" key="1">
    <source>
        <dbReference type="SAM" id="MobiDB-lite"/>
    </source>
</evidence>
<feature type="region of interest" description="Disordered" evidence="1">
    <location>
        <begin position="27"/>
        <end position="50"/>
    </location>
</feature>
<gene>
    <name evidence="2" type="ORF">A512_89</name>
</gene>
<organism evidence="2 3">
    <name type="scientific">Escherichia phage A51.2</name>
    <dbReference type="NCBI Taxonomy" id="2950726"/>
    <lineage>
        <taxon>Viruses</taxon>
        <taxon>Duplodnaviria</taxon>
        <taxon>Heunggongvirae</taxon>
        <taxon>Uroviricota</taxon>
        <taxon>Caudoviricetes</taxon>
        <taxon>Vequintavirinae</taxon>
        <taxon>Vequintavirus</taxon>
        <taxon>Vequintavirus A512</taxon>
    </lineage>
</organism>
<protein>
    <submittedName>
        <fullName evidence="2">Uncharacterized protein</fullName>
    </submittedName>
</protein>
<evidence type="ECO:0000313" key="2">
    <source>
        <dbReference type="EMBL" id="USL84985.1"/>
    </source>
</evidence>
<feature type="compositionally biased region" description="Acidic residues" evidence="1">
    <location>
        <begin position="40"/>
        <end position="50"/>
    </location>
</feature>
<name>A0A9E7SGP7_9CAUD</name>
<evidence type="ECO:0000313" key="3">
    <source>
        <dbReference type="Proteomes" id="UP001055682"/>
    </source>
</evidence>